<evidence type="ECO:0000259" key="8">
    <source>
        <dbReference type="Pfam" id="PF03946"/>
    </source>
</evidence>
<dbReference type="CDD" id="cd00349">
    <property type="entry name" value="Ribosomal_L11"/>
    <property type="match status" value="1"/>
</dbReference>
<dbReference type="InterPro" id="IPR038526">
    <property type="entry name" value="Ribosomal_eL22_sf"/>
</dbReference>
<dbReference type="HAMAP" id="MF_00736">
    <property type="entry name" value="Ribosomal_uL11"/>
    <property type="match status" value="1"/>
</dbReference>
<dbReference type="InterPro" id="IPR006519">
    <property type="entry name" value="Ribosomal_uL11_bac-typ"/>
</dbReference>
<gene>
    <name evidence="9" type="ORF">AG1IA_04177</name>
</gene>
<feature type="domain" description="Large ribosomal subunit protein uL11 N-terminal" evidence="8">
    <location>
        <begin position="11"/>
        <end position="69"/>
    </location>
</feature>
<evidence type="ECO:0000313" key="9">
    <source>
        <dbReference type="EMBL" id="ELU41790.1"/>
    </source>
</evidence>
<dbReference type="FunFam" id="3.30.1550.10:FF:000004">
    <property type="entry name" value="Mitochondrial 54S ribosomal protein YmL19"/>
    <property type="match status" value="1"/>
</dbReference>
<comment type="similarity">
    <text evidence="1">Belongs to the eukaryotic ribosomal protein eL22 family.</text>
</comment>
<dbReference type="Gene3D" id="1.10.10.250">
    <property type="entry name" value="Ribosomal protein L11, C-terminal domain"/>
    <property type="match status" value="1"/>
</dbReference>
<sequence>MSKPAVAAQIVRLLVPAGKAAPTPPVGPALGARGVKSMDFCKEFNARTAHMEPGIPTPTLITVQPDRTFTFVTKTPPTSYFLKKAAGIEKGTARPGHDWVGTLTLKHIYEIAKIKATDEHMKHIGLEGIAKSIVGSARTLGIKIAPKSKASAAGVKHKFFVDYSRPAGDGVFDAAAFEDYLRGRIKLEGKTGQLGDKVKITRDSKKLTIASTVPFSKRYVKYLTQKFLKKNSLRDWIRVVATSKDGYELRFYKIDSIALSSASPLRTAVDNQVTFGLGAPESSIKVPSGFNIDLESKRLVQFSDEEEPVLVSELEKIVAKAAGRKFFDITDHPESAFSPVHYGSPNATELVKPVLKTLSTDGPKANLEKFTSFRTRCTYCHNINIIACADQ</sequence>
<dbReference type="SUPFAM" id="SSF46906">
    <property type="entry name" value="Ribosomal protein L11, C-terminal domain"/>
    <property type="match status" value="1"/>
</dbReference>
<dbReference type="STRING" id="983506.L8WUZ3"/>
<name>L8WUZ3_THACA</name>
<evidence type="ECO:0000256" key="4">
    <source>
        <dbReference type="ARBA" id="ARBA00023274"/>
    </source>
</evidence>
<dbReference type="HOGENOM" id="CLU_706327_0_0_1"/>
<dbReference type="InterPro" id="IPR020784">
    <property type="entry name" value="Ribosomal_uL11_N"/>
</dbReference>
<evidence type="ECO:0000256" key="3">
    <source>
        <dbReference type="ARBA" id="ARBA00022980"/>
    </source>
</evidence>
<dbReference type="GO" id="GO:0005762">
    <property type="term" value="C:mitochondrial large ribosomal subunit"/>
    <property type="evidence" value="ECO:0007669"/>
    <property type="project" value="TreeGrafter"/>
</dbReference>
<dbReference type="AlphaFoldDB" id="L8WUZ3"/>
<keyword evidence="4 6" id="KW-0687">Ribonucleoprotein</keyword>
<dbReference type="NCBIfam" id="TIGR01632">
    <property type="entry name" value="L11_bact"/>
    <property type="match status" value="1"/>
</dbReference>
<dbReference type="InterPro" id="IPR000911">
    <property type="entry name" value="Ribosomal_uL11"/>
</dbReference>
<dbReference type="GO" id="GO:0070180">
    <property type="term" value="F:large ribosomal subunit rRNA binding"/>
    <property type="evidence" value="ECO:0007669"/>
    <property type="project" value="TreeGrafter"/>
</dbReference>
<dbReference type="Pfam" id="PF03946">
    <property type="entry name" value="Ribosomal_L11_N"/>
    <property type="match status" value="1"/>
</dbReference>
<dbReference type="GO" id="GO:0006412">
    <property type="term" value="P:translation"/>
    <property type="evidence" value="ECO:0007669"/>
    <property type="project" value="InterPro"/>
</dbReference>
<dbReference type="OrthoDB" id="1091498at2759"/>
<evidence type="ECO:0000259" key="7">
    <source>
        <dbReference type="Pfam" id="PF00298"/>
    </source>
</evidence>
<dbReference type="Gene3D" id="3.30.1360.210">
    <property type="match status" value="1"/>
</dbReference>
<organism evidence="9 10">
    <name type="scientific">Thanatephorus cucumeris (strain AG1-IA)</name>
    <name type="common">Rice sheath blight fungus</name>
    <name type="synonym">Rhizoctonia solani</name>
    <dbReference type="NCBI Taxonomy" id="983506"/>
    <lineage>
        <taxon>Eukaryota</taxon>
        <taxon>Fungi</taxon>
        <taxon>Dikarya</taxon>
        <taxon>Basidiomycota</taxon>
        <taxon>Agaricomycotina</taxon>
        <taxon>Agaricomycetes</taxon>
        <taxon>Cantharellales</taxon>
        <taxon>Ceratobasidiaceae</taxon>
        <taxon>Rhizoctonia</taxon>
        <taxon>Rhizoctonia solani AG-1</taxon>
    </lineage>
</organism>
<dbReference type="Proteomes" id="UP000011668">
    <property type="component" value="Unassembled WGS sequence"/>
</dbReference>
<dbReference type="Pfam" id="PF00298">
    <property type="entry name" value="Ribosomal_L11"/>
    <property type="match status" value="1"/>
</dbReference>
<protein>
    <recommendedName>
        <fullName evidence="5">Large ribosomal subunit protein uL11m</fullName>
    </recommendedName>
</protein>
<dbReference type="Pfam" id="PF01776">
    <property type="entry name" value="Ribosomal_L22e"/>
    <property type="match status" value="1"/>
</dbReference>
<feature type="domain" description="Large ribosomal subunit protein uL11 C-terminal" evidence="7">
    <location>
        <begin position="74"/>
        <end position="144"/>
    </location>
</feature>
<dbReference type="InterPro" id="IPR002671">
    <property type="entry name" value="Ribosomal_eL22"/>
</dbReference>
<dbReference type="SMART" id="SM00649">
    <property type="entry name" value="RL11"/>
    <property type="match status" value="1"/>
</dbReference>
<dbReference type="SUPFAM" id="SSF54747">
    <property type="entry name" value="Ribosomal L11/L12e N-terminal domain"/>
    <property type="match status" value="1"/>
</dbReference>
<proteinExistence type="inferred from homology"/>
<accession>L8WUZ3</accession>
<dbReference type="InterPro" id="IPR036796">
    <property type="entry name" value="Ribosomal_uL11_N_sf"/>
</dbReference>
<dbReference type="FunFam" id="3.30.1360.210:FF:000002">
    <property type="entry name" value="60S ribosomal protein L22-2"/>
    <property type="match status" value="1"/>
</dbReference>
<dbReference type="InterPro" id="IPR020783">
    <property type="entry name" value="Ribosomal_uL11_C"/>
</dbReference>
<reference evidence="9 10" key="1">
    <citation type="journal article" date="2013" name="Nat. Commun.">
        <title>The evolution and pathogenic mechanisms of the rice sheath blight pathogen.</title>
        <authorList>
            <person name="Zheng A."/>
            <person name="Lin R."/>
            <person name="Xu L."/>
            <person name="Qin P."/>
            <person name="Tang C."/>
            <person name="Ai P."/>
            <person name="Zhang D."/>
            <person name="Liu Y."/>
            <person name="Sun Z."/>
            <person name="Feng H."/>
            <person name="Wang Y."/>
            <person name="Chen Y."/>
            <person name="Liang X."/>
            <person name="Fu R."/>
            <person name="Li Q."/>
            <person name="Zhang J."/>
            <person name="Yu X."/>
            <person name="Xie Z."/>
            <person name="Ding L."/>
            <person name="Guan P."/>
            <person name="Tang J."/>
            <person name="Liang Y."/>
            <person name="Wang S."/>
            <person name="Deng Q."/>
            <person name="Li S."/>
            <person name="Zhu J."/>
            <person name="Wang L."/>
            <person name="Liu H."/>
            <person name="Li P."/>
        </authorList>
    </citation>
    <scope>NUCLEOTIDE SEQUENCE [LARGE SCALE GENOMIC DNA]</scope>
    <source>
        <strain evidence="10">AG-1 IA</strain>
    </source>
</reference>
<evidence type="ECO:0000313" key="10">
    <source>
        <dbReference type="Proteomes" id="UP000011668"/>
    </source>
</evidence>
<evidence type="ECO:0000256" key="6">
    <source>
        <dbReference type="RuleBase" id="RU003978"/>
    </source>
</evidence>
<dbReference type="InterPro" id="IPR036769">
    <property type="entry name" value="Ribosomal_uL11_C_sf"/>
</dbReference>
<evidence type="ECO:0000256" key="2">
    <source>
        <dbReference type="ARBA" id="ARBA00010537"/>
    </source>
</evidence>
<dbReference type="Gene3D" id="3.30.1550.10">
    <property type="entry name" value="Ribosomal protein L11/L12, N-terminal domain"/>
    <property type="match status" value="1"/>
</dbReference>
<comment type="caution">
    <text evidence="9">The sequence shown here is derived from an EMBL/GenBank/DDBJ whole genome shotgun (WGS) entry which is preliminary data.</text>
</comment>
<comment type="similarity">
    <text evidence="2 6">Belongs to the universal ribosomal protein uL11 family.</text>
</comment>
<dbReference type="FunFam" id="1.10.10.250:FF:000003">
    <property type="entry name" value="Mitochondrial ribosomal protein L11"/>
    <property type="match status" value="1"/>
</dbReference>
<evidence type="ECO:0000256" key="1">
    <source>
        <dbReference type="ARBA" id="ARBA00007817"/>
    </source>
</evidence>
<dbReference type="PANTHER" id="PTHR11661">
    <property type="entry name" value="60S RIBOSOMAL PROTEIN L12"/>
    <property type="match status" value="1"/>
</dbReference>
<dbReference type="GO" id="GO:0003735">
    <property type="term" value="F:structural constituent of ribosome"/>
    <property type="evidence" value="ECO:0007669"/>
    <property type="project" value="InterPro"/>
</dbReference>
<dbReference type="EMBL" id="AFRT01000988">
    <property type="protein sequence ID" value="ELU41790.1"/>
    <property type="molecule type" value="Genomic_DNA"/>
</dbReference>
<evidence type="ECO:0000256" key="5">
    <source>
        <dbReference type="ARBA" id="ARBA00040104"/>
    </source>
</evidence>
<dbReference type="PANTHER" id="PTHR11661:SF1">
    <property type="entry name" value="LARGE RIBOSOMAL SUBUNIT PROTEIN UL11M"/>
    <property type="match status" value="1"/>
</dbReference>
<keyword evidence="3 6" id="KW-0689">Ribosomal protein</keyword>
<keyword evidence="10" id="KW-1185">Reference proteome</keyword>